<dbReference type="SUPFAM" id="SSF103084">
    <property type="entry name" value="Holliday junction resolvase RusA"/>
    <property type="match status" value="1"/>
</dbReference>
<dbReference type="RefSeq" id="WP_009494201.1">
    <property type="nucleotide sequence ID" value="NZ_CP141048.1"/>
</dbReference>
<proteinExistence type="predicted"/>
<evidence type="ECO:0000313" key="2">
    <source>
        <dbReference type="Proteomes" id="UP000003947"/>
    </source>
</evidence>
<name>I4YP28_9HYPH</name>
<dbReference type="InterPro" id="IPR036614">
    <property type="entry name" value="RusA-like_sf"/>
</dbReference>
<sequence>MITVTFDYPPSTNNLWRNGRSSSGRPTTYLSKQYAAWKQAAEWTAKAAARANGRIEGKYFIEIAAKRPDRRKRDLDNIIKPISDALVHGGIIEDDSKCEFIHCRWDDAVPSGVRVSVEAYPETHSKQGDDLGEWISLADAVGLALKNIGRGE</sequence>
<accession>I4YP28</accession>
<dbReference type="GO" id="GO:0000287">
    <property type="term" value="F:magnesium ion binding"/>
    <property type="evidence" value="ECO:0007669"/>
    <property type="project" value="InterPro"/>
</dbReference>
<dbReference type="EMBL" id="JH660647">
    <property type="protein sequence ID" value="EIM25720.1"/>
    <property type="molecule type" value="Genomic_DNA"/>
</dbReference>
<evidence type="ECO:0000313" key="1">
    <source>
        <dbReference type="EMBL" id="EIM25720.1"/>
    </source>
</evidence>
<protein>
    <submittedName>
        <fullName evidence="1">Holliday junction resolvase</fullName>
    </submittedName>
</protein>
<gene>
    <name evidence="1" type="ORF">MicloDRAFT_00064470</name>
</gene>
<dbReference type="AlphaFoldDB" id="I4YP28"/>
<dbReference type="Proteomes" id="UP000003947">
    <property type="component" value="Unassembled WGS sequence"/>
</dbReference>
<dbReference type="HOGENOM" id="CLU_139466_0_1_5"/>
<organism evidence="1 2">
    <name type="scientific">Microvirga lotononidis</name>
    <dbReference type="NCBI Taxonomy" id="864069"/>
    <lineage>
        <taxon>Bacteria</taxon>
        <taxon>Pseudomonadati</taxon>
        <taxon>Pseudomonadota</taxon>
        <taxon>Alphaproteobacteria</taxon>
        <taxon>Hyphomicrobiales</taxon>
        <taxon>Methylobacteriaceae</taxon>
        <taxon>Microvirga</taxon>
    </lineage>
</organism>
<dbReference type="STRING" id="864069.MicloDRAFT_00064470"/>
<dbReference type="InterPro" id="IPR008822">
    <property type="entry name" value="Endonuclease_RusA-like"/>
</dbReference>
<dbReference type="OrthoDB" id="7596919at2"/>
<dbReference type="GO" id="GO:0006310">
    <property type="term" value="P:DNA recombination"/>
    <property type="evidence" value="ECO:0007669"/>
    <property type="project" value="InterPro"/>
</dbReference>
<dbReference type="GO" id="GO:0006281">
    <property type="term" value="P:DNA repair"/>
    <property type="evidence" value="ECO:0007669"/>
    <property type="project" value="InterPro"/>
</dbReference>
<dbReference type="eggNOG" id="COG4570">
    <property type="taxonomic scope" value="Bacteria"/>
</dbReference>
<reference evidence="1 2" key="1">
    <citation type="submission" date="2012-02" db="EMBL/GenBank/DDBJ databases">
        <title>Improved High-Quality Draft sequence of Microvirga sp. WSM3557.</title>
        <authorList>
            <consortium name="US DOE Joint Genome Institute"/>
            <person name="Lucas S."/>
            <person name="Han J."/>
            <person name="Lapidus A."/>
            <person name="Cheng J.-F."/>
            <person name="Goodwin L."/>
            <person name="Pitluck S."/>
            <person name="Peters L."/>
            <person name="Zhang X."/>
            <person name="Detter J.C."/>
            <person name="Han C."/>
            <person name="Tapia R."/>
            <person name="Land M."/>
            <person name="Hauser L."/>
            <person name="Kyrpides N."/>
            <person name="Ivanova N."/>
            <person name="Pagani I."/>
            <person name="Brau L."/>
            <person name="Yates R."/>
            <person name="O'Hara G."/>
            <person name="Rui T."/>
            <person name="Howieson J."/>
            <person name="Reeve W."/>
            <person name="Woyke T."/>
        </authorList>
    </citation>
    <scope>NUCLEOTIDE SEQUENCE [LARGE SCALE GENOMIC DNA]</scope>
    <source>
        <strain evidence="1 2">WSM3557</strain>
    </source>
</reference>
<dbReference type="Gene3D" id="3.30.1330.70">
    <property type="entry name" value="Holliday junction resolvase RusA"/>
    <property type="match status" value="1"/>
</dbReference>
<dbReference type="PATRIC" id="fig|864069.3.peg.6901"/>
<keyword evidence="2" id="KW-1185">Reference proteome</keyword>
<dbReference type="Pfam" id="PF05866">
    <property type="entry name" value="RusA"/>
    <property type="match status" value="1"/>
</dbReference>